<dbReference type="Gene3D" id="3.30.1810.10">
    <property type="entry name" value="YdfO-like"/>
    <property type="match status" value="1"/>
</dbReference>
<accession>A0ABU0F9U5</accession>
<reference evidence="1 2" key="1">
    <citation type="submission" date="2023-07" db="EMBL/GenBank/DDBJ databases">
        <title>Genomic Encyclopedia of Type Strains, Phase IV (KMG-IV): sequencing the most valuable type-strain genomes for metagenomic binning, comparative biology and taxonomic classification.</title>
        <authorList>
            <person name="Goeker M."/>
        </authorList>
    </citation>
    <scope>NUCLEOTIDE SEQUENCE [LARGE SCALE GENOMIC DNA]</scope>
    <source>
        <strain evidence="1 2">DSM 5896</strain>
    </source>
</reference>
<dbReference type="EMBL" id="JAUSVK010000001">
    <property type="protein sequence ID" value="MDQ0391384.1"/>
    <property type="molecule type" value="Genomic_DNA"/>
</dbReference>
<keyword evidence="2" id="KW-1185">Reference proteome</keyword>
<protein>
    <submittedName>
        <fullName evidence="1">Uncharacterized protein YbcV (DUF1398 family)</fullName>
    </submittedName>
</protein>
<name>A0ABU0F9U5_9HYPH</name>
<comment type="caution">
    <text evidence="1">The sequence shown here is derived from an EMBL/GenBank/DDBJ whole genome shotgun (WGS) entry which is preliminary data.</text>
</comment>
<dbReference type="RefSeq" id="WP_307423609.1">
    <property type="nucleotide sequence ID" value="NZ_JAUSVK010000001.1"/>
</dbReference>
<gene>
    <name evidence="1" type="ORF">J3R73_001176</name>
</gene>
<dbReference type="SUPFAM" id="SSF160419">
    <property type="entry name" value="YdfO-like"/>
    <property type="match status" value="1"/>
</dbReference>
<organism evidence="1 2">
    <name type="scientific">Labrys monachus</name>
    <dbReference type="NCBI Taxonomy" id="217067"/>
    <lineage>
        <taxon>Bacteria</taxon>
        <taxon>Pseudomonadati</taxon>
        <taxon>Pseudomonadota</taxon>
        <taxon>Alphaproteobacteria</taxon>
        <taxon>Hyphomicrobiales</taxon>
        <taxon>Xanthobacteraceae</taxon>
        <taxon>Labrys</taxon>
    </lineage>
</organism>
<dbReference type="InterPro" id="IPR036696">
    <property type="entry name" value="YdfO-like_sf"/>
</dbReference>
<evidence type="ECO:0000313" key="2">
    <source>
        <dbReference type="Proteomes" id="UP001237448"/>
    </source>
</evidence>
<evidence type="ECO:0000313" key="1">
    <source>
        <dbReference type="EMBL" id="MDQ0391384.1"/>
    </source>
</evidence>
<sequence length="135" mass="14540">MDAQQARLAQRCLDAAEGNTMTFPQIVAALMEGGFESYGVDLRRAVATYYLPSGESVEVPTADTAAAVSERFDAAALEAAIREAQALVPGYTYRGFCVKAKSAGCTGYMVSFLGRRAVYFSRTGEVHTEHFPSQP</sequence>
<dbReference type="Proteomes" id="UP001237448">
    <property type="component" value="Unassembled WGS sequence"/>
</dbReference>
<proteinExistence type="predicted"/>
<dbReference type="InterPro" id="IPR009833">
    <property type="entry name" value="DUF1398"/>
</dbReference>
<dbReference type="Pfam" id="PF07166">
    <property type="entry name" value="DUF1398"/>
    <property type="match status" value="1"/>
</dbReference>